<dbReference type="GO" id="GO:0010181">
    <property type="term" value="F:FMN binding"/>
    <property type="evidence" value="ECO:0007669"/>
    <property type="project" value="InterPro"/>
</dbReference>
<accession>A0A0F3IHC5</accession>
<keyword evidence="8" id="KW-0411">Iron-sulfur</keyword>
<dbReference type="SUPFAM" id="SSF52833">
    <property type="entry name" value="Thioredoxin-like"/>
    <property type="match status" value="1"/>
</dbReference>
<dbReference type="Pfam" id="PF01257">
    <property type="entry name" value="2Fe-2S_thioredx"/>
    <property type="match status" value="1"/>
</dbReference>
<evidence type="ECO:0000256" key="10">
    <source>
        <dbReference type="ARBA" id="ARBA00032787"/>
    </source>
</evidence>
<comment type="cofactor">
    <cofactor evidence="2">
        <name>[4Fe-4S] cluster</name>
        <dbReference type="ChEBI" id="CHEBI:49883"/>
    </cofactor>
</comment>
<dbReference type="PROSITE" id="PS00644">
    <property type="entry name" value="COMPLEX1_51K_1"/>
    <property type="match status" value="1"/>
</dbReference>
<keyword evidence="6" id="KW-0479">Metal-binding</keyword>
<dbReference type="SMART" id="SM00928">
    <property type="entry name" value="NADH_4Fe-4S"/>
    <property type="match status" value="1"/>
</dbReference>
<dbReference type="GO" id="GO:0008137">
    <property type="term" value="F:NADH dehydrogenase (ubiquinone) activity"/>
    <property type="evidence" value="ECO:0007669"/>
    <property type="project" value="InterPro"/>
</dbReference>
<dbReference type="InterPro" id="IPR041921">
    <property type="entry name" value="NuoE_N"/>
</dbReference>
<dbReference type="OrthoDB" id="9805533at2"/>
<dbReference type="InterPro" id="IPR037225">
    <property type="entry name" value="Nuo51_FMN-bd_sf"/>
</dbReference>
<dbReference type="InterPro" id="IPR011538">
    <property type="entry name" value="Nuo51_FMN-bd"/>
</dbReference>
<dbReference type="GO" id="GO:0051539">
    <property type="term" value="F:4 iron, 4 sulfur cluster binding"/>
    <property type="evidence" value="ECO:0007669"/>
    <property type="project" value="UniProtKB-KW"/>
</dbReference>
<evidence type="ECO:0000256" key="5">
    <source>
        <dbReference type="ARBA" id="ARBA00022485"/>
    </source>
</evidence>
<dbReference type="GO" id="GO:0046872">
    <property type="term" value="F:metal ion binding"/>
    <property type="evidence" value="ECO:0007669"/>
    <property type="project" value="UniProtKB-KW"/>
</dbReference>
<dbReference type="Pfam" id="PF10589">
    <property type="entry name" value="NADH_4Fe-4S"/>
    <property type="match status" value="1"/>
</dbReference>
<dbReference type="EMBL" id="LAJX01000128">
    <property type="protein sequence ID" value="KJV06190.1"/>
    <property type="molecule type" value="Genomic_DNA"/>
</dbReference>
<dbReference type="Gene3D" id="3.40.30.10">
    <property type="entry name" value="Glutaredoxin"/>
    <property type="match status" value="1"/>
</dbReference>
<dbReference type="Gene3D" id="3.40.50.11540">
    <property type="entry name" value="NADH-ubiquinone oxidoreductase 51kDa subunit"/>
    <property type="match status" value="1"/>
</dbReference>
<evidence type="ECO:0000256" key="2">
    <source>
        <dbReference type="ARBA" id="ARBA00001966"/>
    </source>
</evidence>
<organism evidence="12 13">
    <name type="scientific">Methylocucumis oryzae</name>
    <dbReference type="NCBI Taxonomy" id="1632867"/>
    <lineage>
        <taxon>Bacteria</taxon>
        <taxon>Pseudomonadati</taxon>
        <taxon>Pseudomonadota</taxon>
        <taxon>Gammaproteobacteria</taxon>
        <taxon>Methylococcales</taxon>
        <taxon>Methylococcaceae</taxon>
        <taxon>Methylocucumis</taxon>
    </lineage>
</organism>
<feature type="domain" description="NADH-ubiquinone oxidoreductase 51kDa subunit iron-sulphur binding" evidence="11">
    <location>
        <begin position="470"/>
        <end position="515"/>
    </location>
</feature>
<evidence type="ECO:0000256" key="6">
    <source>
        <dbReference type="ARBA" id="ARBA00022723"/>
    </source>
</evidence>
<evidence type="ECO:0000256" key="1">
    <source>
        <dbReference type="ARBA" id="ARBA00001917"/>
    </source>
</evidence>
<dbReference type="SUPFAM" id="SSF142984">
    <property type="entry name" value="Nqo1 middle domain-like"/>
    <property type="match status" value="1"/>
</dbReference>
<dbReference type="Gene3D" id="1.20.1440.230">
    <property type="entry name" value="NADH-ubiquinone oxidoreductase 51kDa subunit, iron-sulphur binding domain"/>
    <property type="match status" value="1"/>
</dbReference>
<reference evidence="13" key="1">
    <citation type="submission" date="2015-03" db="EMBL/GenBank/DDBJ databases">
        <title>Draft genome sequence of a novel methanotroph (Sn10-6) isolated from flooded ricefield rhizosphere in India.</title>
        <authorList>
            <person name="Pandit P.S."/>
            <person name="Pore S.D."/>
            <person name="Arora P."/>
            <person name="Kapse N.G."/>
            <person name="Dhakephalkar P.K."/>
            <person name="Rahalkar M.C."/>
        </authorList>
    </citation>
    <scope>NUCLEOTIDE SEQUENCE [LARGE SCALE GENOMIC DNA]</scope>
    <source>
        <strain evidence="13">Sn10-6</strain>
    </source>
</reference>
<proteinExistence type="inferred from homology"/>
<dbReference type="InterPro" id="IPR019575">
    <property type="entry name" value="Nuop51_4Fe4S-bd"/>
</dbReference>
<evidence type="ECO:0000313" key="13">
    <source>
        <dbReference type="Proteomes" id="UP000033684"/>
    </source>
</evidence>
<evidence type="ECO:0000256" key="9">
    <source>
        <dbReference type="ARBA" id="ARBA00031578"/>
    </source>
</evidence>
<evidence type="ECO:0000313" key="12">
    <source>
        <dbReference type="EMBL" id="KJV06190.1"/>
    </source>
</evidence>
<dbReference type="Gene3D" id="3.10.20.600">
    <property type="match status" value="1"/>
</dbReference>
<comment type="cofactor">
    <cofactor evidence="1">
        <name>FMN</name>
        <dbReference type="ChEBI" id="CHEBI:58210"/>
    </cofactor>
</comment>
<dbReference type="Pfam" id="PF01512">
    <property type="entry name" value="Complex1_51K"/>
    <property type="match status" value="1"/>
</dbReference>
<name>A0A0F3IHC5_9GAMM</name>
<dbReference type="PROSITE" id="PS00645">
    <property type="entry name" value="COMPLEX1_51K_2"/>
    <property type="match status" value="1"/>
</dbReference>
<dbReference type="FunFam" id="3.40.50.11540:FF:000001">
    <property type="entry name" value="NADH dehydrogenase [ubiquinone] flavoprotein 1, mitochondrial"/>
    <property type="match status" value="1"/>
</dbReference>
<evidence type="ECO:0000256" key="3">
    <source>
        <dbReference type="ARBA" id="ARBA00007523"/>
    </source>
</evidence>
<dbReference type="PANTHER" id="PTHR43578:SF3">
    <property type="entry name" value="NADH-QUINONE OXIDOREDUCTASE SUBUNIT F"/>
    <property type="match status" value="1"/>
</dbReference>
<protein>
    <recommendedName>
        <fullName evidence="4">NADH-quinone oxidoreductase subunit F</fullName>
    </recommendedName>
    <alternativeName>
        <fullName evidence="9">NADH dehydrogenase I subunit F</fullName>
    </alternativeName>
    <alternativeName>
        <fullName evidence="10">NDH-1 subunit F</fullName>
    </alternativeName>
</protein>
<dbReference type="PANTHER" id="PTHR43578">
    <property type="entry name" value="NADH-QUINONE OXIDOREDUCTASE SUBUNIT F"/>
    <property type="match status" value="1"/>
</dbReference>
<comment type="caution">
    <text evidence="12">The sequence shown here is derived from an EMBL/GenBank/DDBJ whole genome shotgun (WGS) entry which is preliminary data.</text>
</comment>
<dbReference type="SUPFAM" id="SSF142019">
    <property type="entry name" value="Nqo1 FMN-binding domain-like"/>
    <property type="match status" value="1"/>
</dbReference>
<dbReference type="InterPro" id="IPR037207">
    <property type="entry name" value="Nuop51_4Fe4S-bd_sf"/>
</dbReference>
<keyword evidence="5" id="KW-0004">4Fe-4S</keyword>
<comment type="similarity">
    <text evidence="3">Belongs to the complex I 51 kDa subunit family.</text>
</comment>
<reference evidence="12 13" key="2">
    <citation type="journal article" date="2016" name="Microb. Ecol.">
        <title>Genome Characteristics of a Novel Type I Methanotroph (Sn10-6) Isolated from a Flooded Indian Rice Field.</title>
        <authorList>
            <person name="Rahalkar M.C."/>
            <person name="Pandit P.S."/>
            <person name="Dhakephalkar P.K."/>
            <person name="Pore S."/>
            <person name="Arora P."/>
            <person name="Kapse N."/>
        </authorList>
    </citation>
    <scope>NUCLEOTIDE SEQUENCE [LARGE SCALE GENOMIC DNA]</scope>
    <source>
        <strain evidence="12 13">Sn10-6</strain>
    </source>
</reference>
<dbReference type="PATRIC" id="fig|1632867.3.peg.861"/>
<dbReference type="InterPro" id="IPR036249">
    <property type="entry name" value="Thioredoxin-like_sf"/>
</dbReference>
<evidence type="ECO:0000256" key="7">
    <source>
        <dbReference type="ARBA" id="ARBA00023004"/>
    </source>
</evidence>
<keyword evidence="7" id="KW-0408">Iron</keyword>
<dbReference type="RefSeq" id="WP_045779540.1">
    <property type="nucleotide sequence ID" value="NZ_LAJX01000128.1"/>
</dbReference>
<dbReference type="SUPFAM" id="SSF140490">
    <property type="entry name" value="Nqo1C-terminal domain-like"/>
    <property type="match status" value="1"/>
</dbReference>
<dbReference type="InterPro" id="IPR001949">
    <property type="entry name" value="NADH-UbQ_OxRdtase_51kDa_CS"/>
</dbReference>
<evidence type="ECO:0000259" key="11">
    <source>
        <dbReference type="SMART" id="SM00928"/>
    </source>
</evidence>
<dbReference type="Gene3D" id="1.10.10.1590">
    <property type="entry name" value="NADH-quinone oxidoreductase subunit E"/>
    <property type="match status" value="1"/>
</dbReference>
<sequence>MKAFLEQLAAKYQHNATNLLAILRAVQARFHYIPEAAITTLADLLSIPRTQILAVAEFYSFFHLTPKGQYEVFISDSITDHMLGKHELMAYLSERLQVAVGEVRADGLVSLDNTSCTGLCDQGPAGLVNGLALTNLDKARIDLIAELINQQKPLSEWPKHLFAVNDNIQQTGLLLASAITPGQGLTTTFTRGITQTLAEIDLSGLRGRGGAGFKTALKWRFCSEEPETERYVVCNADEGEPGTFKDRVLLNSYAEQVFEGMTIAAAIIGAKQGFLYLRGEYLFLYEKLLALLEQRRQAGLLGQNILGQGITFDIEICLGAGAYICGEESALIESLEGKMGIPRNRPPYPVSSGYLGKPTIVNNVETYLAAAAIAVNGGAWFANLGTEKSKGTKILSISGDCKRPGIYEVPFGITVQAVLDLCGADDVFGVQIGGPSGMFISNQELHRKLAFEDLATGGSFIIFDNSRELLAIVKNFTHFFAHESCGFCTPCRVGTSLLQKQLDKIVDGHGSAGDVVALEELCRLIKQYSHCGLGQTAANPILTTLERYPEIYQAQLKQISYEPGFDLDAALATARRLANRDDAGAHLAQIGEEHD</sequence>
<evidence type="ECO:0000256" key="4">
    <source>
        <dbReference type="ARBA" id="ARBA00019901"/>
    </source>
</evidence>
<dbReference type="Proteomes" id="UP000033684">
    <property type="component" value="Unassembled WGS sequence"/>
</dbReference>
<keyword evidence="13" id="KW-1185">Reference proteome</keyword>
<evidence type="ECO:0000256" key="8">
    <source>
        <dbReference type="ARBA" id="ARBA00023014"/>
    </source>
</evidence>
<dbReference type="AlphaFoldDB" id="A0A0F3IHC5"/>
<gene>
    <name evidence="12" type="ORF">VZ94_12935</name>
</gene>